<keyword evidence="4" id="KW-1185">Reference proteome</keyword>
<feature type="region of interest" description="Disordered" evidence="1">
    <location>
        <begin position="757"/>
        <end position="879"/>
    </location>
</feature>
<dbReference type="Pfam" id="PF17667">
    <property type="entry name" value="Pkinase_fungal"/>
    <property type="match status" value="1"/>
</dbReference>
<feature type="compositionally biased region" description="Basic and acidic residues" evidence="1">
    <location>
        <begin position="851"/>
        <end position="861"/>
    </location>
</feature>
<dbReference type="EMBL" id="JAWWNJ010000009">
    <property type="protein sequence ID" value="KAK7048029.1"/>
    <property type="molecule type" value="Genomic_DNA"/>
</dbReference>
<organism evidence="3 4">
    <name type="scientific">Favolaschia claudopus</name>
    <dbReference type="NCBI Taxonomy" id="2862362"/>
    <lineage>
        <taxon>Eukaryota</taxon>
        <taxon>Fungi</taxon>
        <taxon>Dikarya</taxon>
        <taxon>Basidiomycota</taxon>
        <taxon>Agaricomycotina</taxon>
        <taxon>Agaricomycetes</taxon>
        <taxon>Agaricomycetidae</taxon>
        <taxon>Agaricales</taxon>
        <taxon>Marasmiineae</taxon>
        <taxon>Mycenaceae</taxon>
        <taxon>Favolaschia</taxon>
    </lineage>
</organism>
<evidence type="ECO:0000259" key="2">
    <source>
        <dbReference type="Pfam" id="PF17667"/>
    </source>
</evidence>
<feature type="compositionally biased region" description="Polar residues" evidence="1">
    <location>
        <begin position="1"/>
        <end position="59"/>
    </location>
</feature>
<dbReference type="InterPro" id="IPR040976">
    <property type="entry name" value="Pkinase_fungal"/>
</dbReference>
<dbReference type="Proteomes" id="UP001362999">
    <property type="component" value="Unassembled WGS sequence"/>
</dbReference>
<feature type="domain" description="Fungal-type protein kinase" evidence="2">
    <location>
        <begin position="231"/>
        <end position="621"/>
    </location>
</feature>
<sequence>MSATTSKSASVPDESSATVDASHASNTVPPQPASRSNAAGQRTPPKTGSVTVGSASSPRKLNRPGISAAAHTNQSVREDDRVQHQKWAKMGQEKFIGLVSVDQFLESMPSSGNGEPRKIAAIVKAAGGALEDAKKHLKEAKNEDQTSKPLVEYLRIVVKGFPEGNRPYVDDTHHTQFKAVIEIEHLTMPDVTFGRPGVWEDNILSFGWRWLFAGLVIELKFKVDIFDADGKLKKTKEAEKAIRQIMKSARNLLMTHHGCHVYVVAVFDRSMTRIFRFDRGGFIATQAFDWLTEQESFVTFFYRLYNSKPGRMVGDDDTVSIPSLDVKKKIFKRIQTLYPKMTFRDATQDSLRMKAVLFDEAAEADRESNSKVVNCLTFGPPLSIVDSLFGRATHVYTVILESDLDETVNPPAVRALKDSWRQAIRRPELDFYDAIEYHCLNAEPPVKMEGMARCRGSVDLFESKKSSNNWDRNLHRTLPLELENSVRHHMRTLLTPVGTPLNKFSSPKVLVKALRTVVLQLITAYEAGVLHRDVSEGNVLLLEALPTKGFILDWDYAQFTPAGLEAFHKAFPGQKEESKRYEAVEKSLKDITVRARSSFPTELTHGLHHDLESVFWLLIWMILRHTDHRHKKGALACVKLFDGETDSKDGWLARPQLTRTGPLFRLAEDLRKQLRAQYDSRDPDSADAPLVNLTADKFSAAFDQCLKAQWKPDDLQAAIPYRIPDEDPENNQTNPKVSHVFKLNLDNRWSLPSNIQSAAKQGTKGRSAVAQGSKAGSAASTGSKRGRPTDNESPPDPTATGLKPRQTKKAKRSEVAVDDAEEMKHGVEEEEMEVDPQPAPARVTRSATAKKSADAQGKTDAKVSAGGNKQTVKRNSKGR</sequence>
<dbReference type="AlphaFoldDB" id="A0AAW0D9J1"/>
<feature type="region of interest" description="Disordered" evidence="1">
    <location>
        <begin position="1"/>
        <end position="81"/>
    </location>
</feature>
<name>A0AAW0D9J1_9AGAR</name>
<dbReference type="PANTHER" id="PTHR38248">
    <property type="entry name" value="FUNK1 6"/>
    <property type="match status" value="1"/>
</dbReference>
<evidence type="ECO:0000313" key="3">
    <source>
        <dbReference type="EMBL" id="KAK7048029.1"/>
    </source>
</evidence>
<evidence type="ECO:0000256" key="1">
    <source>
        <dbReference type="SAM" id="MobiDB-lite"/>
    </source>
</evidence>
<feature type="compositionally biased region" description="Low complexity" evidence="1">
    <location>
        <begin position="767"/>
        <end position="783"/>
    </location>
</feature>
<protein>
    <submittedName>
        <fullName evidence="3">Pkinase-fungal domain-containing protein</fullName>
    </submittedName>
</protein>
<gene>
    <name evidence="3" type="ORF">R3P38DRAFT_2605684</name>
</gene>
<evidence type="ECO:0000313" key="4">
    <source>
        <dbReference type="Proteomes" id="UP001362999"/>
    </source>
</evidence>
<reference evidence="3 4" key="1">
    <citation type="journal article" date="2024" name="J Genomics">
        <title>Draft genome sequencing and assembly of Favolaschia claudopus CIRM-BRFM 2984 isolated from oak limbs.</title>
        <authorList>
            <person name="Navarro D."/>
            <person name="Drula E."/>
            <person name="Chaduli D."/>
            <person name="Cazenave R."/>
            <person name="Ahrendt S."/>
            <person name="Wang J."/>
            <person name="Lipzen A."/>
            <person name="Daum C."/>
            <person name="Barry K."/>
            <person name="Grigoriev I.V."/>
            <person name="Favel A."/>
            <person name="Rosso M.N."/>
            <person name="Martin F."/>
        </authorList>
    </citation>
    <scope>NUCLEOTIDE SEQUENCE [LARGE SCALE GENOMIC DNA]</scope>
    <source>
        <strain evidence="3 4">CIRM-BRFM 2984</strain>
    </source>
</reference>
<proteinExistence type="predicted"/>
<accession>A0AAW0D9J1</accession>
<comment type="caution">
    <text evidence="3">The sequence shown here is derived from an EMBL/GenBank/DDBJ whole genome shotgun (WGS) entry which is preliminary data.</text>
</comment>
<dbReference type="PANTHER" id="PTHR38248:SF2">
    <property type="entry name" value="FUNK1 11"/>
    <property type="match status" value="1"/>
</dbReference>